<reference evidence="2" key="1">
    <citation type="submission" date="2022-08" db="EMBL/GenBank/DDBJ databases">
        <title>Multi-unit outbreak of Pandoraea commovens among non-cystic fibrosis intensive care patients from 2019 to 2021 in Berlin, Germany.</title>
        <authorList>
            <person name="Menzel P."/>
        </authorList>
    </citation>
    <scope>NUCLEOTIDE SEQUENCE</scope>
    <source>
        <strain evidence="2">LB-19-202-79</strain>
    </source>
</reference>
<protein>
    <submittedName>
        <fullName evidence="2">Uncharacterized protein</fullName>
    </submittedName>
</protein>
<organism evidence="2 3">
    <name type="scientific">Pandoraea commovens</name>
    <dbReference type="NCBI Taxonomy" id="2508289"/>
    <lineage>
        <taxon>Bacteria</taxon>
        <taxon>Pseudomonadati</taxon>
        <taxon>Pseudomonadota</taxon>
        <taxon>Betaproteobacteria</taxon>
        <taxon>Burkholderiales</taxon>
        <taxon>Burkholderiaceae</taxon>
        <taxon>Pandoraea</taxon>
    </lineage>
</organism>
<dbReference type="RefSeq" id="WP_257958875.1">
    <property type="nucleotide sequence ID" value="NZ_CP102780.1"/>
</dbReference>
<dbReference type="Proteomes" id="UP001058980">
    <property type="component" value="Chromosome"/>
</dbReference>
<sequence>MTDTDSGEEISRDELYELVWSKPMMEVASRFGVSSSYMARVCRHLNVPRPPRGYWAKVSAGKSVGKIPPLPTSQPGHHQSWSRGALGFRSPELDPTGVDETNAAPPPNRLRSSSRHPLLDGARELFLIGRKSRSLGYLKPSKVILPDITATEAGLDTALSVANKLFLEMERRGHRVSIAPDARTFERVGTDLRETAHPHPLYENLWVPRRCTVVYVGTLAIGLSILEMTEAAEAKYVNGTFIRLDALRENPTHIKQFSRHSEWVTTIDYPTGRICIHAYCPYQTANWSRHWREEKSASLLGRIPAIVQEIEDSSAEIARLVAEGNRRQEEESRQFDENWARWEREAANKRAAEAAECSRNALLGIIGAWDEARRVQVFFAEVERQLSTLSPESRETIAKQLERARELVGSTDALALFSTWAPLGAS</sequence>
<gene>
    <name evidence="2" type="ORF">NTU39_26035</name>
</gene>
<proteinExistence type="predicted"/>
<keyword evidence="3" id="KW-1185">Reference proteome</keyword>
<evidence type="ECO:0000313" key="3">
    <source>
        <dbReference type="Proteomes" id="UP001058980"/>
    </source>
</evidence>
<dbReference type="EMBL" id="CP102780">
    <property type="protein sequence ID" value="UVA79402.1"/>
    <property type="molecule type" value="Genomic_DNA"/>
</dbReference>
<name>A0ABY5QG52_9BURK</name>
<accession>A0ABY5QG52</accession>
<feature type="compositionally biased region" description="Polar residues" evidence="1">
    <location>
        <begin position="73"/>
        <end position="82"/>
    </location>
</feature>
<feature type="region of interest" description="Disordered" evidence="1">
    <location>
        <begin position="71"/>
        <end position="115"/>
    </location>
</feature>
<evidence type="ECO:0000313" key="2">
    <source>
        <dbReference type="EMBL" id="UVA79402.1"/>
    </source>
</evidence>
<evidence type="ECO:0000256" key="1">
    <source>
        <dbReference type="SAM" id="MobiDB-lite"/>
    </source>
</evidence>